<dbReference type="Gene3D" id="2.60.120.200">
    <property type="match status" value="1"/>
</dbReference>
<dbReference type="STRING" id="181874.A0A409VV30"/>
<proteinExistence type="predicted"/>
<gene>
    <name evidence="4" type="ORF">CVT24_003865</name>
</gene>
<keyword evidence="5" id="KW-1185">Reference proteome</keyword>
<organism evidence="4 5">
    <name type="scientific">Panaeolus cyanescens</name>
    <dbReference type="NCBI Taxonomy" id="181874"/>
    <lineage>
        <taxon>Eukaryota</taxon>
        <taxon>Fungi</taxon>
        <taxon>Dikarya</taxon>
        <taxon>Basidiomycota</taxon>
        <taxon>Agaricomycotina</taxon>
        <taxon>Agaricomycetes</taxon>
        <taxon>Agaricomycetidae</taxon>
        <taxon>Agaricales</taxon>
        <taxon>Agaricineae</taxon>
        <taxon>Galeropsidaceae</taxon>
        <taxon>Panaeolus</taxon>
    </lineage>
</organism>
<evidence type="ECO:0000256" key="2">
    <source>
        <dbReference type="SAM" id="SignalP"/>
    </source>
</evidence>
<protein>
    <recommendedName>
        <fullName evidence="3">GH16 domain-containing protein</fullName>
    </recommendedName>
</protein>
<keyword evidence="2" id="KW-0732">Signal</keyword>
<dbReference type="GO" id="GO:0009251">
    <property type="term" value="P:glucan catabolic process"/>
    <property type="evidence" value="ECO:0007669"/>
    <property type="project" value="TreeGrafter"/>
</dbReference>
<dbReference type="PROSITE" id="PS51762">
    <property type="entry name" value="GH16_2"/>
    <property type="match status" value="1"/>
</dbReference>
<dbReference type="Pfam" id="PF26113">
    <property type="entry name" value="GH16_XgeA"/>
    <property type="match status" value="1"/>
</dbReference>
<reference evidence="4 5" key="1">
    <citation type="journal article" date="2018" name="Evol. Lett.">
        <title>Horizontal gene cluster transfer increased hallucinogenic mushroom diversity.</title>
        <authorList>
            <person name="Reynolds H.T."/>
            <person name="Vijayakumar V."/>
            <person name="Gluck-Thaler E."/>
            <person name="Korotkin H.B."/>
            <person name="Matheny P.B."/>
            <person name="Slot J.C."/>
        </authorList>
    </citation>
    <scope>NUCLEOTIDE SEQUENCE [LARGE SCALE GENOMIC DNA]</scope>
    <source>
        <strain evidence="4 5">2629</strain>
    </source>
</reference>
<dbReference type="EMBL" id="NHTK01005965">
    <property type="protein sequence ID" value="PPQ70093.1"/>
    <property type="molecule type" value="Genomic_DNA"/>
</dbReference>
<dbReference type="InParanoid" id="A0A409VV30"/>
<feature type="region of interest" description="Disordered" evidence="1">
    <location>
        <begin position="329"/>
        <end position="367"/>
    </location>
</feature>
<dbReference type="OrthoDB" id="192832at2759"/>
<dbReference type="InterPro" id="IPR000757">
    <property type="entry name" value="Beta-glucanase-like"/>
</dbReference>
<feature type="compositionally biased region" description="Pro residues" evidence="1">
    <location>
        <begin position="329"/>
        <end position="347"/>
    </location>
</feature>
<dbReference type="GO" id="GO:0004553">
    <property type="term" value="F:hydrolase activity, hydrolyzing O-glycosyl compounds"/>
    <property type="evidence" value="ECO:0007669"/>
    <property type="project" value="InterPro"/>
</dbReference>
<dbReference type="PANTHER" id="PTHR10963">
    <property type="entry name" value="GLYCOSYL HYDROLASE-RELATED"/>
    <property type="match status" value="1"/>
</dbReference>
<evidence type="ECO:0000259" key="3">
    <source>
        <dbReference type="PROSITE" id="PS51762"/>
    </source>
</evidence>
<dbReference type="InterPro" id="IPR050546">
    <property type="entry name" value="Glycosyl_Hydrlase_16"/>
</dbReference>
<name>A0A409VV30_9AGAR</name>
<dbReference type="InterPro" id="IPR013320">
    <property type="entry name" value="ConA-like_dom_sf"/>
</dbReference>
<dbReference type="Proteomes" id="UP000284842">
    <property type="component" value="Unassembled WGS sequence"/>
</dbReference>
<comment type="caution">
    <text evidence="4">The sequence shown here is derived from an EMBL/GenBank/DDBJ whole genome shotgun (WGS) entry which is preliminary data.</text>
</comment>
<feature type="domain" description="GH16" evidence="3">
    <location>
        <begin position="22"/>
        <end position="329"/>
    </location>
</feature>
<sequence length="395" mass="43330">MSGVWMRRVVLALAFACTHIVVLAIHLPVREFAGDGFFDHWDFYGNVDNTTWGNVTYVDEPTARAQQLIYTNGQGNVVMRVDNFTTLTPAQLVLRNSLRLTTKDRFQIGSLIIIDVVHMPYGCSVWPAFWTLGSPQDWPVGGEIDLIEGVNNMGFNQIAIHTTEGCYQTQIAEQTGVLLEGDCSNDRGCITRETKPNSFGAAFAQAGGGVWALQIAESGIYAWFWSRPDIPENIRNATPQTPIDTIPWGFPTAAYPNTRCNINQFFSPQHLVLLTTLCGAWAGEPSVYASTCQTPTNSCFADNILGNGANYLNAFWEIRYIRIYLSEDAPPPPPPTSATPTPTPTQTPPATTTDPRQLPPPSTSSGSAVGLQWDNSWANMKFSGILGLLGTIFML</sequence>
<dbReference type="SUPFAM" id="SSF49899">
    <property type="entry name" value="Concanavalin A-like lectins/glucanases"/>
    <property type="match status" value="1"/>
</dbReference>
<feature type="signal peptide" evidence="2">
    <location>
        <begin position="1"/>
        <end position="24"/>
    </location>
</feature>
<evidence type="ECO:0000256" key="1">
    <source>
        <dbReference type="SAM" id="MobiDB-lite"/>
    </source>
</evidence>
<dbReference type="PANTHER" id="PTHR10963:SF24">
    <property type="entry name" value="GLYCOSIDASE C21B10.07-RELATED"/>
    <property type="match status" value="1"/>
</dbReference>
<evidence type="ECO:0000313" key="5">
    <source>
        <dbReference type="Proteomes" id="UP000284842"/>
    </source>
</evidence>
<dbReference type="AlphaFoldDB" id="A0A409VV30"/>
<evidence type="ECO:0000313" key="4">
    <source>
        <dbReference type="EMBL" id="PPQ70093.1"/>
    </source>
</evidence>
<feature type="chain" id="PRO_5019433239" description="GH16 domain-containing protein" evidence="2">
    <location>
        <begin position="25"/>
        <end position="395"/>
    </location>
</feature>
<accession>A0A409VV30</accession>